<dbReference type="HOGENOM" id="CLU_1280733_0_0_2"/>
<proteinExistence type="predicted"/>
<organism evidence="1 2">
    <name type="scientific">Candidatus Nitrososphaera evergladensis SR1</name>
    <dbReference type="NCBI Taxonomy" id="1459636"/>
    <lineage>
        <taxon>Archaea</taxon>
        <taxon>Nitrososphaerota</taxon>
        <taxon>Nitrososphaeria</taxon>
        <taxon>Nitrososphaerales</taxon>
        <taxon>Nitrososphaeraceae</taxon>
        <taxon>Nitrososphaera</taxon>
    </lineage>
</organism>
<dbReference type="EMBL" id="CP007174">
    <property type="protein sequence ID" value="AIF83918.1"/>
    <property type="molecule type" value="Genomic_DNA"/>
</dbReference>
<dbReference type="AlphaFoldDB" id="A0A075MRX1"/>
<gene>
    <name evidence="1" type="ORF">NTE_01858</name>
</gene>
<name>A0A075MRX1_9ARCH</name>
<dbReference type="Proteomes" id="UP000028194">
    <property type="component" value="Chromosome"/>
</dbReference>
<dbReference type="RefSeq" id="WP_148700602.1">
    <property type="nucleotide sequence ID" value="NZ_CP007174.1"/>
</dbReference>
<dbReference type="OrthoDB" id="12340at2157"/>
<protein>
    <submittedName>
        <fullName evidence="1">Uncharacterized protein</fullName>
    </submittedName>
</protein>
<reference evidence="1 2" key="1">
    <citation type="journal article" date="2014" name="PLoS ONE">
        <title>Genome Sequence of Candidatus Nitrososphaera evergladensis from Group I.1b Enriched from Everglades Soil Reveals Novel Genomic Features of the Ammonia-Oxidizing Archaea.</title>
        <authorList>
            <person name="Zhalnina K.V."/>
            <person name="Dias R."/>
            <person name="Leonard M.T."/>
            <person name="Dorr de Quadros P."/>
            <person name="Camargo F.A."/>
            <person name="Drew J.C."/>
            <person name="Farmerie W.G."/>
            <person name="Daroub S.H."/>
            <person name="Triplett E.W."/>
        </authorList>
    </citation>
    <scope>NUCLEOTIDE SEQUENCE [LARGE SCALE GENOMIC DNA]</scope>
    <source>
        <strain evidence="1 2">SR1</strain>
    </source>
</reference>
<accession>A0A075MRX1</accession>
<dbReference type="KEGG" id="nev:NTE_01858"/>
<dbReference type="GeneID" id="41597620"/>
<keyword evidence="2" id="KW-1185">Reference proteome</keyword>
<evidence type="ECO:0000313" key="1">
    <source>
        <dbReference type="EMBL" id="AIF83918.1"/>
    </source>
</evidence>
<dbReference type="STRING" id="1459636.NTE_01858"/>
<sequence>MMNNKMKTTVIGVSIAAVAIAYVLSLQMAGLLSGSNTTTDEASATDKNVCKTDPSQIEVNFPIKQPDLASLPSGYSLKAVADFPNTVALYYADHEICPNLGLDNQVQERSIVELTGPIDWASSSEEMQRISLDNFSKDPGLQAHPQAIEVNGFKGYGWEPFEGASTYKINGTTVETTPAQMPGKVAWFDDNTKLGYSISGMESLSKLLEIAKTVN</sequence>
<evidence type="ECO:0000313" key="2">
    <source>
        <dbReference type="Proteomes" id="UP000028194"/>
    </source>
</evidence>